<evidence type="ECO:0000313" key="2">
    <source>
        <dbReference type="Proteomes" id="UP001362100"/>
    </source>
</evidence>
<proteinExistence type="predicted"/>
<protein>
    <submittedName>
        <fullName evidence="1">Uncharacterized protein</fullName>
    </submittedName>
</protein>
<accession>A0ABU8PXM9</accession>
<gene>
    <name evidence="1" type="ORF">WH298_20230</name>
</gene>
<dbReference type="EMBL" id="JBBGZW010000002">
    <property type="protein sequence ID" value="MEJ5047516.1"/>
    <property type="molecule type" value="Genomic_DNA"/>
</dbReference>
<organism evidence="1 2">
    <name type="scientific">Pantoea nemavictus</name>
    <dbReference type="NCBI Taxonomy" id="2726955"/>
    <lineage>
        <taxon>Bacteria</taxon>
        <taxon>Pseudomonadati</taxon>
        <taxon>Pseudomonadota</taxon>
        <taxon>Gammaproteobacteria</taxon>
        <taxon>Enterobacterales</taxon>
        <taxon>Erwiniaceae</taxon>
        <taxon>Pantoea</taxon>
    </lineage>
</organism>
<sequence length="90" mass="10568">MKKSSIPELCCEIVHERSLSSLSLISLYEVAFTSGKYAVMRLDNDQSFHQGDKFKRINDIWYCDEKLIHPQSFQFVDKAEAQRAFIEYDK</sequence>
<evidence type="ECO:0000313" key="1">
    <source>
        <dbReference type="EMBL" id="MEJ5047516.1"/>
    </source>
</evidence>
<name>A0ABU8PXM9_9GAMM</name>
<dbReference type="Proteomes" id="UP001362100">
    <property type="component" value="Unassembled WGS sequence"/>
</dbReference>
<reference evidence="1 2" key="1">
    <citation type="submission" date="2023-12" db="EMBL/GenBank/DDBJ databases">
        <title>Gut-associated functions are favored during microbiome assembly across C. elegans life.</title>
        <authorList>
            <person name="Zimmermann J."/>
        </authorList>
    </citation>
    <scope>NUCLEOTIDE SEQUENCE [LARGE SCALE GENOMIC DNA]</scope>
    <source>
        <strain evidence="1 2">BIGb0393</strain>
    </source>
</reference>
<dbReference type="RefSeq" id="WP_009128033.1">
    <property type="nucleotide sequence ID" value="NZ_JACAWY010000002.1"/>
</dbReference>
<keyword evidence="2" id="KW-1185">Reference proteome</keyword>
<comment type="caution">
    <text evidence="1">The sequence shown here is derived from an EMBL/GenBank/DDBJ whole genome shotgun (WGS) entry which is preliminary data.</text>
</comment>